<dbReference type="PROSITE" id="PS50103">
    <property type="entry name" value="ZF_C3H1"/>
    <property type="match status" value="1"/>
</dbReference>
<protein>
    <recommendedName>
        <fullName evidence="2">C3H1-type domain-containing protein</fullName>
    </recommendedName>
</protein>
<dbReference type="GO" id="GO:0008270">
    <property type="term" value="F:zinc ion binding"/>
    <property type="evidence" value="ECO:0007669"/>
    <property type="project" value="UniProtKB-KW"/>
</dbReference>
<proteinExistence type="predicted"/>
<keyword evidence="1" id="KW-0863">Zinc-finger</keyword>
<reference evidence="3" key="1">
    <citation type="submission" date="2014-11" db="EMBL/GenBank/DDBJ databases">
        <authorList>
            <person name="Otto D Thomas"/>
            <person name="Naeem Raeece"/>
        </authorList>
    </citation>
    <scope>NUCLEOTIDE SEQUENCE</scope>
</reference>
<sequence>MIFTVGVGQRAGARAQPCERHRRNNCRKGHLCEYSHDERIMQRRMNLSTKIRRARWVTTALTRTTGGITLVFDTTHLTTARMIDASSLMNL</sequence>
<dbReference type="AlphaFoldDB" id="A0A0G4HY25"/>
<evidence type="ECO:0000256" key="1">
    <source>
        <dbReference type="PROSITE-ProRule" id="PRU00723"/>
    </source>
</evidence>
<dbReference type="InterPro" id="IPR000571">
    <property type="entry name" value="Znf_CCCH"/>
</dbReference>
<dbReference type="VEuPathDB" id="CryptoDB:Cvel_1516"/>
<accession>A0A0G4HY25</accession>
<feature type="domain" description="C3H1-type" evidence="2">
    <location>
        <begin position="12"/>
        <end position="39"/>
    </location>
</feature>
<keyword evidence="1" id="KW-0862">Zinc</keyword>
<evidence type="ECO:0000259" key="2">
    <source>
        <dbReference type="PROSITE" id="PS50103"/>
    </source>
</evidence>
<evidence type="ECO:0000313" key="3">
    <source>
        <dbReference type="EMBL" id="CEM49407.1"/>
    </source>
</evidence>
<keyword evidence="1" id="KW-0479">Metal-binding</keyword>
<organism evidence="3">
    <name type="scientific">Chromera velia CCMP2878</name>
    <dbReference type="NCBI Taxonomy" id="1169474"/>
    <lineage>
        <taxon>Eukaryota</taxon>
        <taxon>Sar</taxon>
        <taxon>Alveolata</taxon>
        <taxon>Colpodellida</taxon>
        <taxon>Chromeraceae</taxon>
        <taxon>Chromera</taxon>
    </lineage>
</organism>
<dbReference type="EMBL" id="CDMZ01004321">
    <property type="protein sequence ID" value="CEM49407.1"/>
    <property type="molecule type" value="Genomic_DNA"/>
</dbReference>
<gene>
    <name evidence="3" type="ORF">Cvel_1516</name>
</gene>
<feature type="zinc finger region" description="C3H1-type" evidence="1">
    <location>
        <begin position="12"/>
        <end position="39"/>
    </location>
</feature>
<name>A0A0G4HY25_9ALVE</name>